<dbReference type="AlphaFoldDB" id="A0AAN7C8F7"/>
<feature type="region of interest" description="Disordered" evidence="1">
    <location>
        <begin position="329"/>
        <end position="354"/>
    </location>
</feature>
<reference evidence="2" key="1">
    <citation type="journal article" date="2023" name="Mol. Phylogenet. Evol.">
        <title>Genome-scale phylogeny and comparative genomics of the fungal order Sordariales.</title>
        <authorList>
            <person name="Hensen N."/>
            <person name="Bonometti L."/>
            <person name="Westerberg I."/>
            <person name="Brannstrom I.O."/>
            <person name="Guillou S."/>
            <person name="Cros-Aarteil S."/>
            <person name="Calhoun S."/>
            <person name="Haridas S."/>
            <person name="Kuo A."/>
            <person name="Mondo S."/>
            <person name="Pangilinan J."/>
            <person name="Riley R."/>
            <person name="LaButti K."/>
            <person name="Andreopoulos B."/>
            <person name="Lipzen A."/>
            <person name="Chen C."/>
            <person name="Yan M."/>
            <person name="Daum C."/>
            <person name="Ng V."/>
            <person name="Clum A."/>
            <person name="Steindorff A."/>
            <person name="Ohm R.A."/>
            <person name="Martin F."/>
            <person name="Silar P."/>
            <person name="Natvig D.O."/>
            <person name="Lalanne C."/>
            <person name="Gautier V."/>
            <person name="Ament-Velasquez S.L."/>
            <person name="Kruys A."/>
            <person name="Hutchinson M.I."/>
            <person name="Powell A.J."/>
            <person name="Barry K."/>
            <person name="Miller A.N."/>
            <person name="Grigoriev I.V."/>
            <person name="Debuchy R."/>
            <person name="Gladieux P."/>
            <person name="Hiltunen Thoren M."/>
            <person name="Johannesson H."/>
        </authorList>
    </citation>
    <scope>NUCLEOTIDE SEQUENCE</scope>
    <source>
        <strain evidence="2">CBS 532.94</strain>
    </source>
</reference>
<comment type="caution">
    <text evidence="2">The sequence shown here is derived from an EMBL/GenBank/DDBJ whole genome shotgun (WGS) entry which is preliminary data.</text>
</comment>
<keyword evidence="3" id="KW-1185">Reference proteome</keyword>
<dbReference type="EMBL" id="MU860179">
    <property type="protein sequence ID" value="KAK4236662.1"/>
    <property type="molecule type" value="Genomic_DNA"/>
</dbReference>
<accession>A0AAN7C8F7</accession>
<name>A0AAN7C8F7_9PEZI</name>
<sequence length="354" mass="39452">MCKIRIVHFSTHDVCAPIATHPFSDTPSGDFISPNVIHRCDCTLDAASLLDLPENNTPSSLPLSPCPWHNCCLIWYQAVLCRWYWDNREVLNLEEEPDVETSCPNCFVIGEYHPLRMVLDLDPWQGGSRFPAWEGRDKVGELPSFPAGELFYSNEIVEADTVDQESAGLYEDRTRVSTLGMKLRMAKEQLKKAIFVASVSLDSLEMDLGMNEGLQRIVEDPALLLLRMREAQDLVREVRYAEVMAALAFGDLMKCMGFVLTALNKMPGEGQTVTSLDGSYSVSRDQLNMADLEPPAIAYACNGPLKQSPTLQGRLQVIQDTVEVFRRREASRRGVSKPVSRPARAGANTGKVNL</sequence>
<evidence type="ECO:0000313" key="2">
    <source>
        <dbReference type="EMBL" id="KAK4236662.1"/>
    </source>
</evidence>
<organism evidence="2 3">
    <name type="scientific">Achaetomium macrosporum</name>
    <dbReference type="NCBI Taxonomy" id="79813"/>
    <lineage>
        <taxon>Eukaryota</taxon>
        <taxon>Fungi</taxon>
        <taxon>Dikarya</taxon>
        <taxon>Ascomycota</taxon>
        <taxon>Pezizomycotina</taxon>
        <taxon>Sordariomycetes</taxon>
        <taxon>Sordariomycetidae</taxon>
        <taxon>Sordariales</taxon>
        <taxon>Chaetomiaceae</taxon>
        <taxon>Achaetomium</taxon>
    </lineage>
</organism>
<dbReference type="Proteomes" id="UP001303760">
    <property type="component" value="Unassembled WGS sequence"/>
</dbReference>
<reference evidence="2" key="2">
    <citation type="submission" date="2023-05" db="EMBL/GenBank/DDBJ databases">
        <authorList>
            <consortium name="Lawrence Berkeley National Laboratory"/>
            <person name="Steindorff A."/>
            <person name="Hensen N."/>
            <person name="Bonometti L."/>
            <person name="Westerberg I."/>
            <person name="Brannstrom I.O."/>
            <person name="Guillou S."/>
            <person name="Cros-Aarteil S."/>
            <person name="Calhoun S."/>
            <person name="Haridas S."/>
            <person name="Kuo A."/>
            <person name="Mondo S."/>
            <person name="Pangilinan J."/>
            <person name="Riley R."/>
            <person name="Labutti K."/>
            <person name="Andreopoulos B."/>
            <person name="Lipzen A."/>
            <person name="Chen C."/>
            <person name="Yanf M."/>
            <person name="Daum C."/>
            <person name="Ng V."/>
            <person name="Clum A."/>
            <person name="Ohm R."/>
            <person name="Martin F."/>
            <person name="Silar P."/>
            <person name="Natvig D."/>
            <person name="Lalanne C."/>
            <person name="Gautier V."/>
            <person name="Ament-Velasquez S.L."/>
            <person name="Kruys A."/>
            <person name="Hutchinson M.I."/>
            <person name="Powell A.J."/>
            <person name="Barry K."/>
            <person name="Miller A.N."/>
            <person name="Grigoriev I.V."/>
            <person name="Debuchy R."/>
            <person name="Gladieux P."/>
            <person name="Thoren M.H."/>
            <person name="Johannesson H."/>
        </authorList>
    </citation>
    <scope>NUCLEOTIDE SEQUENCE</scope>
    <source>
        <strain evidence="2">CBS 532.94</strain>
    </source>
</reference>
<proteinExistence type="predicted"/>
<protein>
    <submittedName>
        <fullName evidence="2">Uncharacterized protein</fullName>
    </submittedName>
</protein>
<evidence type="ECO:0000313" key="3">
    <source>
        <dbReference type="Proteomes" id="UP001303760"/>
    </source>
</evidence>
<gene>
    <name evidence="2" type="ORF">C8A03DRAFT_35424</name>
</gene>
<evidence type="ECO:0000256" key="1">
    <source>
        <dbReference type="SAM" id="MobiDB-lite"/>
    </source>
</evidence>